<feature type="transmembrane region" description="Helical" evidence="6">
    <location>
        <begin position="311"/>
        <end position="331"/>
    </location>
</feature>
<feature type="transmembrane region" description="Helical" evidence="6">
    <location>
        <begin position="437"/>
        <end position="458"/>
    </location>
</feature>
<protein>
    <submittedName>
        <fullName evidence="7">Oligosaccharide flippase family protein</fullName>
    </submittedName>
</protein>
<feature type="transmembrane region" description="Helical" evidence="6">
    <location>
        <begin position="155"/>
        <end position="181"/>
    </location>
</feature>
<feature type="transmembrane region" description="Helical" evidence="6">
    <location>
        <begin position="375"/>
        <end position="393"/>
    </location>
</feature>
<feature type="transmembrane region" description="Helical" evidence="6">
    <location>
        <begin position="223"/>
        <end position="255"/>
    </location>
</feature>
<dbReference type="PANTHER" id="PTHR30250:SF28">
    <property type="entry name" value="POLYSACCHARIDE BIOSYNTHESIS PROTEIN"/>
    <property type="match status" value="1"/>
</dbReference>
<evidence type="ECO:0000256" key="6">
    <source>
        <dbReference type="SAM" id="Phobius"/>
    </source>
</evidence>
<reference evidence="7 8" key="1">
    <citation type="submission" date="2022-06" db="EMBL/GenBank/DDBJ databases">
        <title>Halogeometricum sp. a new haloarchaeum isolate from saline soil.</title>
        <authorList>
            <person name="Strakova D."/>
            <person name="Galisteo C."/>
            <person name="Sanchez-Porro C."/>
            <person name="Ventosa A."/>
        </authorList>
    </citation>
    <scope>NUCLEOTIDE SEQUENCE [LARGE SCALE GENOMIC DNA]</scope>
    <source>
        <strain evidence="7 8">S1BR25-6</strain>
    </source>
</reference>
<proteinExistence type="predicted"/>
<evidence type="ECO:0000313" key="7">
    <source>
        <dbReference type="EMBL" id="MDS0298839.1"/>
    </source>
</evidence>
<dbReference type="InterPro" id="IPR050833">
    <property type="entry name" value="Poly_Biosynth_Transport"/>
</dbReference>
<dbReference type="EMBL" id="JAMQOP010000001">
    <property type="protein sequence ID" value="MDS0298839.1"/>
    <property type="molecule type" value="Genomic_DNA"/>
</dbReference>
<evidence type="ECO:0000256" key="1">
    <source>
        <dbReference type="ARBA" id="ARBA00004651"/>
    </source>
</evidence>
<gene>
    <name evidence="7" type="ORF">NDI76_08790</name>
</gene>
<evidence type="ECO:0000256" key="4">
    <source>
        <dbReference type="ARBA" id="ARBA00022989"/>
    </source>
</evidence>
<dbReference type="Proteomes" id="UP001257060">
    <property type="component" value="Unassembled WGS sequence"/>
</dbReference>
<evidence type="ECO:0000256" key="5">
    <source>
        <dbReference type="ARBA" id="ARBA00023136"/>
    </source>
</evidence>
<evidence type="ECO:0000256" key="2">
    <source>
        <dbReference type="ARBA" id="ARBA00022475"/>
    </source>
</evidence>
<keyword evidence="3 6" id="KW-0812">Transmembrane</keyword>
<dbReference type="PANTHER" id="PTHR30250">
    <property type="entry name" value="PST FAMILY PREDICTED COLANIC ACID TRANSPORTER"/>
    <property type="match status" value="1"/>
</dbReference>
<name>A0ABU2GF62_9EURY</name>
<feature type="transmembrane region" description="Helical" evidence="6">
    <location>
        <begin position="74"/>
        <end position="98"/>
    </location>
</feature>
<evidence type="ECO:0000313" key="8">
    <source>
        <dbReference type="Proteomes" id="UP001257060"/>
    </source>
</evidence>
<sequence length="474" mass="50700">MRLGQTSFFHYASNLIASLLGFAATIYFTQLLGPEVFGTYSLIIVVVAWLEFGGELGMTAALKKRLSERGDSAPFLVAGAVSMSIFFAATALIVIAVAPQLTSYIGIDATALILVLLGAKVLQSFVRTVLEGQHKVHFAGALEPLQRFGQSAVQIGLLAAGFGLTGMLIGAVAGIVFSAILGGMKIHLSYVPPAREHFKSLLSFAQFSWLDSLRGRSFTWMDIFVLGFFVPSALVGIYNAAWNVASFLAFGNAVASSFFPEMSEMSSKGDFDQIGGLISDTLAFTGLFLIPGLVGTLLLGDRILLFYGPEFPTGHSALILLVAALLVNGYFKQLLTALTAVNRPELAFRSNAAFISANIGLNVLLVWQLGWLGAAVGSLIASAFALGVTYRYIDDIVSFSIPYHELLRQVGAAAVMGGVIWTILLSVESTTLPLPSYVVTVLLVGLGAITFFISLVTFSPRFRRVVRDNVAPLR</sequence>
<dbReference type="RefSeq" id="WP_310923634.1">
    <property type="nucleotide sequence ID" value="NZ_JAMQOP010000001.1"/>
</dbReference>
<feature type="transmembrane region" description="Helical" evidence="6">
    <location>
        <begin position="40"/>
        <end position="62"/>
    </location>
</feature>
<keyword evidence="5 6" id="KW-0472">Membrane</keyword>
<feature type="transmembrane region" description="Helical" evidence="6">
    <location>
        <begin position="405"/>
        <end position="425"/>
    </location>
</feature>
<keyword evidence="4 6" id="KW-1133">Transmembrane helix</keyword>
<dbReference type="Pfam" id="PF13440">
    <property type="entry name" value="Polysacc_synt_3"/>
    <property type="match status" value="1"/>
</dbReference>
<feature type="transmembrane region" description="Helical" evidence="6">
    <location>
        <begin position="276"/>
        <end position="299"/>
    </location>
</feature>
<accession>A0ABU2GF62</accession>
<comment type="subcellular location">
    <subcellularLocation>
        <location evidence="1">Cell membrane</location>
        <topology evidence="1">Multi-pass membrane protein</topology>
    </subcellularLocation>
</comment>
<comment type="caution">
    <text evidence="7">The sequence shown here is derived from an EMBL/GenBank/DDBJ whole genome shotgun (WGS) entry which is preliminary data.</text>
</comment>
<evidence type="ECO:0000256" key="3">
    <source>
        <dbReference type="ARBA" id="ARBA00022692"/>
    </source>
</evidence>
<keyword evidence="2" id="KW-1003">Cell membrane</keyword>
<keyword evidence="8" id="KW-1185">Reference proteome</keyword>
<organism evidence="7 8">
    <name type="scientific">Halogeometricum salsisoli</name>
    <dbReference type="NCBI Taxonomy" id="2950536"/>
    <lineage>
        <taxon>Archaea</taxon>
        <taxon>Methanobacteriati</taxon>
        <taxon>Methanobacteriota</taxon>
        <taxon>Stenosarchaea group</taxon>
        <taxon>Halobacteria</taxon>
        <taxon>Halobacteriales</taxon>
        <taxon>Haloferacaceae</taxon>
        <taxon>Halogeometricum</taxon>
    </lineage>
</organism>
<feature type="transmembrane region" description="Helical" evidence="6">
    <location>
        <begin position="7"/>
        <end position="28"/>
    </location>
</feature>